<dbReference type="InterPro" id="IPR004102">
    <property type="entry name" value="Poly(ADP-ribose)pol_reg_dom"/>
</dbReference>
<organism evidence="13 14">
    <name type="scientific">Pristionchus fissidentatus</name>
    <dbReference type="NCBI Taxonomy" id="1538716"/>
    <lineage>
        <taxon>Eukaryota</taxon>
        <taxon>Metazoa</taxon>
        <taxon>Ecdysozoa</taxon>
        <taxon>Nematoda</taxon>
        <taxon>Chromadorea</taxon>
        <taxon>Rhabditida</taxon>
        <taxon>Rhabditina</taxon>
        <taxon>Diplogasteromorpha</taxon>
        <taxon>Diplogasteroidea</taxon>
        <taxon>Neodiplogasteridae</taxon>
        <taxon>Pristionchus</taxon>
    </lineage>
</organism>
<feature type="domain" description="PARP catalytic" evidence="10">
    <location>
        <begin position="399"/>
        <end position="633"/>
    </location>
</feature>
<dbReference type="SUPFAM" id="SSF142921">
    <property type="entry name" value="WGR domain-like"/>
    <property type="match status" value="1"/>
</dbReference>
<feature type="transmembrane region" description="Helical" evidence="9">
    <location>
        <begin position="53"/>
        <end position="74"/>
    </location>
</feature>
<keyword evidence="14" id="KW-1185">Reference proteome</keyword>
<evidence type="ECO:0000256" key="2">
    <source>
        <dbReference type="ARBA" id="ARBA00022676"/>
    </source>
</evidence>
<dbReference type="EMBL" id="BTSY01000003">
    <property type="protein sequence ID" value="GMT17790.1"/>
    <property type="molecule type" value="Genomic_DNA"/>
</dbReference>
<proteinExistence type="predicted"/>
<feature type="transmembrane region" description="Helical" evidence="9">
    <location>
        <begin position="86"/>
        <end position="107"/>
    </location>
</feature>
<gene>
    <name evidence="13" type="ORF">PFISCL1PPCAC_9087</name>
</gene>
<evidence type="ECO:0000259" key="12">
    <source>
        <dbReference type="PROSITE" id="PS51977"/>
    </source>
</evidence>
<dbReference type="PROSITE" id="PS51059">
    <property type="entry name" value="PARP_CATALYTIC"/>
    <property type="match status" value="1"/>
</dbReference>
<evidence type="ECO:0000256" key="9">
    <source>
        <dbReference type="SAM" id="Phobius"/>
    </source>
</evidence>
<dbReference type="Gene3D" id="3.90.228.10">
    <property type="match status" value="1"/>
</dbReference>
<dbReference type="CDD" id="cd01437">
    <property type="entry name" value="parp_like"/>
    <property type="match status" value="1"/>
</dbReference>
<dbReference type="SUPFAM" id="SSF56399">
    <property type="entry name" value="ADP-ribosylation"/>
    <property type="match status" value="1"/>
</dbReference>
<dbReference type="Pfam" id="PF05406">
    <property type="entry name" value="WGR"/>
    <property type="match status" value="1"/>
</dbReference>
<dbReference type="InterPro" id="IPR050800">
    <property type="entry name" value="ARTD/PARP"/>
</dbReference>
<dbReference type="GO" id="GO:0005730">
    <property type="term" value="C:nucleolus"/>
    <property type="evidence" value="ECO:0007669"/>
    <property type="project" value="TreeGrafter"/>
</dbReference>
<feature type="domain" description="WGR" evidence="12">
    <location>
        <begin position="153"/>
        <end position="249"/>
    </location>
</feature>
<keyword evidence="4" id="KW-0548">Nucleotidyltransferase</keyword>
<keyword evidence="5 8" id="KW-0520">NAD</keyword>
<dbReference type="GO" id="GO:1990404">
    <property type="term" value="F:NAD+-protein mono-ADP-ribosyltransferase activity"/>
    <property type="evidence" value="ECO:0007669"/>
    <property type="project" value="TreeGrafter"/>
</dbReference>
<dbReference type="SMART" id="SM00773">
    <property type="entry name" value="WGR"/>
    <property type="match status" value="1"/>
</dbReference>
<comment type="catalytic activity">
    <reaction evidence="7">
        <text>NAD(+) + (ADP-D-ribosyl)n-acceptor = nicotinamide + (ADP-D-ribosyl)n+1-acceptor + H(+).</text>
        <dbReference type="EC" id="2.4.2.30"/>
    </reaction>
</comment>
<keyword evidence="9" id="KW-0812">Transmembrane</keyword>
<dbReference type="Gene3D" id="1.20.142.10">
    <property type="entry name" value="Poly(ADP-ribose) polymerase, regulatory domain"/>
    <property type="match status" value="1"/>
</dbReference>
<feature type="non-terminal residue" evidence="13">
    <location>
        <position position="1"/>
    </location>
</feature>
<comment type="caution">
    <text evidence="13">The sequence shown here is derived from an EMBL/GenBank/DDBJ whole genome shotgun (WGS) entry which is preliminary data.</text>
</comment>
<accession>A0AAV5VIN7</accession>
<dbReference type="SUPFAM" id="SSF47587">
    <property type="entry name" value="Domain of poly(ADP-ribose) polymerase"/>
    <property type="match status" value="1"/>
</dbReference>
<dbReference type="InterPro" id="IPR036930">
    <property type="entry name" value="WGR_dom_sf"/>
</dbReference>
<dbReference type="PANTHER" id="PTHR10459">
    <property type="entry name" value="DNA LIGASE"/>
    <property type="match status" value="1"/>
</dbReference>
<comment type="subcellular location">
    <subcellularLocation>
        <location evidence="1">Nucleus</location>
    </subcellularLocation>
</comment>
<dbReference type="PANTHER" id="PTHR10459:SF60">
    <property type="entry name" value="POLY [ADP-RIBOSE] POLYMERASE 2"/>
    <property type="match status" value="1"/>
</dbReference>
<evidence type="ECO:0000256" key="5">
    <source>
        <dbReference type="ARBA" id="ARBA00023027"/>
    </source>
</evidence>
<dbReference type="AlphaFoldDB" id="A0AAV5VIN7"/>
<evidence type="ECO:0000256" key="6">
    <source>
        <dbReference type="ARBA" id="ARBA00023242"/>
    </source>
</evidence>
<dbReference type="Pfam" id="PF02877">
    <property type="entry name" value="PARP_reg"/>
    <property type="match status" value="1"/>
</dbReference>
<keyword evidence="6" id="KW-0539">Nucleus</keyword>
<evidence type="ECO:0000259" key="10">
    <source>
        <dbReference type="PROSITE" id="PS51059"/>
    </source>
</evidence>
<dbReference type="InterPro" id="IPR008893">
    <property type="entry name" value="WGR_domain"/>
</dbReference>
<dbReference type="PROSITE" id="PS51060">
    <property type="entry name" value="PARP_ALPHA_HD"/>
    <property type="match status" value="1"/>
</dbReference>
<feature type="domain" description="PARP alpha-helical" evidence="11">
    <location>
        <begin position="272"/>
        <end position="390"/>
    </location>
</feature>
<evidence type="ECO:0000256" key="3">
    <source>
        <dbReference type="ARBA" id="ARBA00022679"/>
    </source>
</evidence>
<dbReference type="GO" id="GO:0003950">
    <property type="term" value="F:NAD+ poly-ADP-ribosyltransferase activity"/>
    <property type="evidence" value="ECO:0007669"/>
    <property type="project" value="UniProtKB-UniRule"/>
</dbReference>
<evidence type="ECO:0000313" key="14">
    <source>
        <dbReference type="Proteomes" id="UP001432322"/>
    </source>
</evidence>
<keyword evidence="3 8" id="KW-0808">Transferase</keyword>
<evidence type="ECO:0000313" key="13">
    <source>
        <dbReference type="EMBL" id="GMT17790.1"/>
    </source>
</evidence>
<protein>
    <recommendedName>
        <fullName evidence="8">Poly [ADP-ribose] polymerase</fullName>
        <shortName evidence="8">PARP</shortName>
        <ecNumber evidence="8">2.4.2.-</ecNumber>
    </recommendedName>
</protein>
<keyword evidence="2 8" id="KW-0328">Glycosyltransferase</keyword>
<evidence type="ECO:0000256" key="8">
    <source>
        <dbReference type="RuleBase" id="RU362114"/>
    </source>
</evidence>
<dbReference type="GO" id="GO:0070212">
    <property type="term" value="P:protein poly-ADP-ribosylation"/>
    <property type="evidence" value="ECO:0007669"/>
    <property type="project" value="TreeGrafter"/>
</dbReference>
<dbReference type="InterPro" id="IPR036616">
    <property type="entry name" value="Poly(ADP-ribose)pol_reg_dom_sf"/>
</dbReference>
<reference evidence="13" key="1">
    <citation type="submission" date="2023-10" db="EMBL/GenBank/DDBJ databases">
        <title>Genome assembly of Pristionchus species.</title>
        <authorList>
            <person name="Yoshida K."/>
            <person name="Sommer R.J."/>
        </authorList>
    </citation>
    <scope>NUCLEOTIDE SEQUENCE</scope>
    <source>
        <strain evidence="13">RS5133</strain>
    </source>
</reference>
<dbReference type="GO" id="GO:0016779">
    <property type="term" value="F:nucleotidyltransferase activity"/>
    <property type="evidence" value="ECO:0007669"/>
    <property type="project" value="UniProtKB-KW"/>
</dbReference>
<evidence type="ECO:0000259" key="11">
    <source>
        <dbReference type="PROSITE" id="PS51060"/>
    </source>
</evidence>
<evidence type="ECO:0000256" key="1">
    <source>
        <dbReference type="ARBA" id="ARBA00004123"/>
    </source>
</evidence>
<sequence>FSMQELESQRNLDHQGERTINSNESLDKDKFLVNKGKENVDSSSALYATLCRLIATFPSIYIAVCTLIVFLLVLPSSLYENVVNQNILIVISVVTIFLLIDFVYYVGTEMAENSQAISQLQSKEWANSVEIARLKAALITVNAALTDNIQKELFQVYADQEGIIYDVLLNYTNVAINSNKYCKMQLLQNGRQEFKVRIRSGRIGYQNESEKFFSDLTKAQSFFKNEFRKKTLNSWPISNSDFEPKAKKYIMIEMDAVREQKQEQEINQCEAKSKLDSRLQNLLNRLFSLREMGLKAASLDYDATILPLGMITQQQIDRGYNAISNVAELIRNLGGVEQLTEAVSRYYTYIPHKTGYRTRPVLINTTELVDKEIKLLKLLSDIVFAIRTLEEEKQEANVNPVDRHYNSLNCGLTPLNVDQDEFQMLSDCLQNSRGSHHPKLKLMNIFKVEREGEQIHQQNMNELGNKKLLWHGSSLNNLLSILPQGLRIPDAPMNGWTYGEGVYFTDVAAEAALYCRSYEDETGLLLLAEVALGSSQLITEDRFVANTTGYHSRHAVGKLRPDPNKEISLAFDNGKYIPYSAAENDELVRVALPCGEPVTHSQPYRRGRLVYNEFVVLNSNQIILRYLVEVKIH</sequence>
<dbReference type="EC" id="2.4.2.-" evidence="8"/>
<dbReference type="PROSITE" id="PS51977">
    <property type="entry name" value="WGR"/>
    <property type="match status" value="1"/>
</dbReference>
<dbReference type="InterPro" id="IPR012317">
    <property type="entry name" value="Poly(ADP-ribose)pol_cat_dom"/>
</dbReference>
<dbReference type="Proteomes" id="UP001432322">
    <property type="component" value="Unassembled WGS sequence"/>
</dbReference>
<keyword evidence="9" id="KW-1133">Transmembrane helix</keyword>
<dbReference type="Pfam" id="PF00644">
    <property type="entry name" value="PARP"/>
    <property type="match status" value="1"/>
</dbReference>
<evidence type="ECO:0000256" key="4">
    <source>
        <dbReference type="ARBA" id="ARBA00022695"/>
    </source>
</evidence>
<evidence type="ECO:0000256" key="7">
    <source>
        <dbReference type="ARBA" id="ARBA00033987"/>
    </source>
</evidence>
<dbReference type="GO" id="GO:0006302">
    <property type="term" value="P:double-strand break repair"/>
    <property type="evidence" value="ECO:0007669"/>
    <property type="project" value="TreeGrafter"/>
</dbReference>
<keyword evidence="9" id="KW-0472">Membrane</keyword>
<name>A0AAV5VIN7_9BILA</name>